<reference evidence="3 4" key="1">
    <citation type="submission" date="2019-09" db="EMBL/GenBank/DDBJ databases">
        <title>Actinomadura physcomitrii sp. nov., a novel actinomycete isolated from moss [Physcomitrium sphaericum (Ludw) Fuernr].</title>
        <authorList>
            <person name="Zhuang X."/>
            <person name="Liu C."/>
        </authorList>
    </citation>
    <scope>NUCLEOTIDE SEQUENCE [LARGE SCALE GENOMIC DNA]</scope>
    <source>
        <strain evidence="3 4">HMC1</strain>
    </source>
</reference>
<name>A0A6H9Z5V3_9ACTN</name>
<evidence type="ECO:0000313" key="3">
    <source>
        <dbReference type="EMBL" id="KAB2349023.1"/>
    </source>
</evidence>
<evidence type="ECO:0000313" key="4">
    <source>
        <dbReference type="Proteomes" id="UP000468735"/>
    </source>
</evidence>
<dbReference type="GO" id="GO:0006353">
    <property type="term" value="P:DNA-templated transcription termination"/>
    <property type="evidence" value="ECO:0007669"/>
    <property type="project" value="InterPro"/>
</dbReference>
<dbReference type="OrthoDB" id="5183396at2"/>
<sequence>MEGAAPGRPRTDESCNLPGGGERLMPRPRDVPSAFRRTPQAAQELLGKARDRLGRLGERWRPALRRNLRPNGPGNMQPGPAPLEEPEEARGPEPPRPRKADTPKKAPARKKAPAKKAAEGSRTATAKKAPAKRAPAKKTSAAKATGKKAPAAASAPAPPEPADANGDGPAKRDLYERARELGIPGRSKMSKQQLADAISEAEKS</sequence>
<evidence type="ECO:0000256" key="1">
    <source>
        <dbReference type="SAM" id="MobiDB-lite"/>
    </source>
</evidence>
<organism evidence="3 4">
    <name type="scientific">Actinomadura rudentiformis</name>
    <dbReference type="NCBI Taxonomy" id="359158"/>
    <lineage>
        <taxon>Bacteria</taxon>
        <taxon>Bacillati</taxon>
        <taxon>Actinomycetota</taxon>
        <taxon>Actinomycetes</taxon>
        <taxon>Streptosporangiales</taxon>
        <taxon>Thermomonosporaceae</taxon>
        <taxon>Actinomadura</taxon>
    </lineage>
</organism>
<proteinExistence type="predicted"/>
<feature type="compositionally biased region" description="Basic and acidic residues" evidence="1">
    <location>
        <begin position="169"/>
        <end position="180"/>
    </location>
</feature>
<accession>A0A6H9Z5V3</accession>
<evidence type="ECO:0000259" key="2">
    <source>
        <dbReference type="Pfam" id="PF07498"/>
    </source>
</evidence>
<gene>
    <name evidence="3" type="ORF">F8566_14890</name>
</gene>
<dbReference type="EMBL" id="WBMT01000006">
    <property type="protein sequence ID" value="KAB2349023.1"/>
    <property type="molecule type" value="Genomic_DNA"/>
</dbReference>
<feature type="compositionally biased region" description="Low complexity" evidence="1">
    <location>
        <begin position="137"/>
        <end position="155"/>
    </location>
</feature>
<feature type="region of interest" description="Disordered" evidence="1">
    <location>
        <begin position="1"/>
        <end position="204"/>
    </location>
</feature>
<dbReference type="AlphaFoldDB" id="A0A6H9Z5V3"/>
<feature type="compositionally biased region" description="Basic and acidic residues" evidence="1">
    <location>
        <begin position="47"/>
        <end position="61"/>
    </location>
</feature>
<feature type="compositionally biased region" description="Basic and acidic residues" evidence="1">
    <location>
        <begin position="88"/>
        <end position="104"/>
    </location>
</feature>
<dbReference type="InterPro" id="IPR011112">
    <property type="entry name" value="Rho-like_N"/>
</dbReference>
<dbReference type="Pfam" id="PF07498">
    <property type="entry name" value="Rho_N"/>
    <property type="match status" value="1"/>
</dbReference>
<comment type="caution">
    <text evidence="3">The sequence shown here is derived from an EMBL/GenBank/DDBJ whole genome shotgun (WGS) entry which is preliminary data.</text>
</comment>
<feature type="domain" description="Rho termination factor-like N-terminal" evidence="2">
    <location>
        <begin position="172"/>
        <end position="201"/>
    </location>
</feature>
<keyword evidence="4" id="KW-1185">Reference proteome</keyword>
<protein>
    <recommendedName>
        <fullName evidence="2">Rho termination factor-like N-terminal domain-containing protein</fullName>
    </recommendedName>
</protein>
<dbReference type="Proteomes" id="UP000468735">
    <property type="component" value="Unassembled WGS sequence"/>
</dbReference>